<evidence type="ECO:0000313" key="4">
    <source>
        <dbReference type="EMBL" id="CAD8868063.1"/>
    </source>
</evidence>
<accession>A0A7S1AXF0</accession>
<dbReference type="SUPFAM" id="SSF54001">
    <property type="entry name" value="Cysteine proteinases"/>
    <property type="match status" value="1"/>
</dbReference>
<reference evidence="4" key="1">
    <citation type="submission" date="2021-01" db="EMBL/GenBank/DDBJ databases">
        <authorList>
            <person name="Corre E."/>
            <person name="Pelletier E."/>
            <person name="Niang G."/>
            <person name="Scheremetjew M."/>
            <person name="Finn R."/>
            <person name="Kale V."/>
            <person name="Holt S."/>
            <person name="Cochrane G."/>
            <person name="Meng A."/>
            <person name="Brown T."/>
            <person name="Cohen L."/>
        </authorList>
    </citation>
    <scope>NUCLEOTIDE SEQUENCE</scope>
</reference>
<gene>
    <name evidence="4" type="ORF">NSCI0253_LOCUS42419</name>
</gene>
<dbReference type="SMART" id="SM00645">
    <property type="entry name" value="Pept_C1"/>
    <property type="match status" value="1"/>
</dbReference>
<dbReference type="InterPro" id="IPR025660">
    <property type="entry name" value="Pept_his_AS"/>
</dbReference>
<organism evidence="4">
    <name type="scientific">Noctiluca scintillans</name>
    <name type="common">Sea sparkle</name>
    <name type="synonym">Red tide dinoflagellate</name>
    <dbReference type="NCBI Taxonomy" id="2966"/>
    <lineage>
        <taxon>Eukaryota</taxon>
        <taxon>Sar</taxon>
        <taxon>Alveolata</taxon>
        <taxon>Dinophyceae</taxon>
        <taxon>Noctilucales</taxon>
        <taxon>Noctilucaceae</taxon>
        <taxon>Noctiluca</taxon>
    </lineage>
</organism>
<dbReference type="GO" id="GO:0008234">
    <property type="term" value="F:cysteine-type peptidase activity"/>
    <property type="evidence" value="ECO:0007669"/>
    <property type="project" value="InterPro"/>
</dbReference>
<comment type="similarity">
    <text evidence="1">Belongs to the peptidase C1 family.</text>
</comment>
<evidence type="ECO:0000256" key="1">
    <source>
        <dbReference type="ARBA" id="ARBA00008455"/>
    </source>
</evidence>
<keyword evidence="2" id="KW-0865">Zymogen</keyword>
<dbReference type="InterPro" id="IPR000668">
    <property type="entry name" value="Peptidase_C1A_C"/>
</dbReference>
<dbReference type="Gene3D" id="3.90.70.10">
    <property type="entry name" value="Cysteine proteinases"/>
    <property type="match status" value="1"/>
</dbReference>
<dbReference type="CDD" id="cd02248">
    <property type="entry name" value="Peptidase_C1A"/>
    <property type="match status" value="1"/>
</dbReference>
<dbReference type="AlphaFoldDB" id="A0A7S1AXF0"/>
<dbReference type="EMBL" id="HBFQ01059967">
    <property type="protein sequence ID" value="CAD8868063.1"/>
    <property type="molecule type" value="Transcribed_RNA"/>
</dbReference>
<sequence>MAQGIQDQCLCWEIPFRLAIHVFEMQLRYIVASFMGTISATAGERLLVTTMELGGASDIVQQYFTWWDSFKPHVQNPKMMKLTTAEQNAVFFSWKDNLEFIKAVNRDAVGFELAVGPFTHMTDKQFGDLVGFCPGGFETGSEARGTEQVALLATEAHGSLAASGHDDQSSKKPRAVDSVDWTERGMVTPVKNSGLHASCWATSTAEVLESRSAIAHGNLRNLSVAELVACTGEVSGNPISNALLFLAAHGGVHEASAFSGECAPSREPQMIQITGFEELPRNDELQLMQAVAEGPVSVAIQANERFFQHYGSGILTVNCGAQLNHAVLVVGFGHNGVEGENSYWKVKNSWGPRWGEKGYIRLCRSCFQNGASGLCGVASQPMIPVL</sequence>
<dbReference type="InterPro" id="IPR013128">
    <property type="entry name" value="Peptidase_C1A"/>
</dbReference>
<dbReference type="PANTHER" id="PTHR12411">
    <property type="entry name" value="CYSTEINE PROTEASE FAMILY C1-RELATED"/>
    <property type="match status" value="1"/>
</dbReference>
<dbReference type="GO" id="GO:0006508">
    <property type="term" value="P:proteolysis"/>
    <property type="evidence" value="ECO:0007669"/>
    <property type="project" value="InterPro"/>
</dbReference>
<protein>
    <recommendedName>
        <fullName evidence="3">Peptidase C1A papain C-terminal domain-containing protein</fullName>
    </recommendedName>
</protein>
<feature type="domain" description="Peptidase C1A papain C-terminal" evidence="3">
    <location>
        <begin position="175"/>
        <end position="385"/>
    </location>
</feature>
<proteinExistence type="inferred from homology"/>
<dbReference type="InterPro" id="IPR038765">
    <property type="entry name" value="Papain-like_cys_pep_sf"/>
</dbReference>
<name>A0A7S1AXF0_NOCSC</name>
<dbReference type="Pfam" id="PF00112">
    <property type="entry name" value="Peptidase_C1"/>
    <property type="match status" value="1"/>
</dbReference>
<dbReference type="PROSITE" id="PS00639">
    <property type="entry name" value="THIOL_PROTEASE_HIS"/>
    <property type="match status" value="1"/>
</dbReference>
<evidence type="ECO:0000256" key="2">
    <source>
        <dbReference type="ARBA" id="ARBA00023145"/>
    </source>
</evidence>
<evidence type="ECO:0000259" key="3">
    <source>
        <dbReference type="SMART" id="SM00645"/>
    </source>
</evidence>
<dbReference type="InterPro" id="IPR039417">
    <property type="entry name" value="Peptidase_C1A_papain-like"/>
</dbReference>